<dbReference type="PANTHER" id="PTHR33121">
    <property type="entry name" value="CYCLIC DI-GMP PHOSPHODIESTERASE PDEF"/>
    <property type="match status" value="1"/>
</dbReference>
<dbReference type="CDD" id="cd01948">
    <property type="entry name" value="EAL"/>
    <property type="match status" value="1"/>
</dbReference>
<dbReference type="AlphaFoldDB" id="A0A8J4DK55"/>
<comment type="caution">
    <text evidence="5">The sequence shown here is derived from an EMBL/GenBank/DDBJ whole genome shotgun (WGS) entry which is preliminary data.</text>
</comment>
<dbReference type="InterPro" id="IPR029787">
    <property type="entry name" value="Nucleotide_cyclase"/>
</dbReference>
<dbReference type="Pfam" id="PF00563">
    <property type="entry name" value="EAL"/>
    <property type="match status" value="1"/>
</dbReference>
<proteinExistence type="predicted"/>
<dbReference type="PROSITE" id="PS50883">
    <property type="entry name" value="EAL"/>
    <property type="match status" value="1"/>
</dbReference>
<dbReference type="InterPro" id="IPR000160">
    <property type="entry name" value="GGDEF_dom"/>
</dbReference>
<dbReference type="InterPro" id="IPR043128">
    <property type="entry name" value="Rev_trsase/Diguanyl_cyclase"/>
</dbReference>
<dbReference type="EMBL" id="BOOY01000028">
    <property type="protein sequence ID" value="GIJ04541.1"/>
    <property type="molecule type" value="Genomic_DNA"/>
</dbReference>
<dbReference type="SUPFAM" id="SSF55073">
    <property type="entry name" value="Nucleotide cyclase"/>
    <property type="match status" value="1"/>
</dbReference>
<feature type="transmembrane region" description="Helical" evidence="2">
    <location>
        <begin position="251"/>
        <end position="270"/>
    </location>
</feature>
<feature type="transmembrane region" description="Helical" evidence="2">
    <location>
        <begin position="76"/>
        <end position="95"/>
    </location>
</feature>
<dbReference type="SUPFAM" id="SSF141868">
    <property type="entry name" value="EAL domain-like"/>
    <property type="match status" value="1"/>
</dbReference>
<keyword evidence="2" id="KW-1133">Transmembrane helix</keyword>
<feature type="transmembrane region" description="Helical" evidence="2">
    <location>
        <begin position="107"/>
        <end position="126"/>
    </location>
</feature>
<protein>
    <recommendedName>
        <fullName evidence="7">Diguanylate cyclase/phosphodiesterase</fullName>
    </recommendedName>
</protein>
<feature type="domain" description="EAL" evidence="3">
    <location>
        <begin position="635"/>
        <end position="888"/>
    </location>
</feature>
<evidence type="ECO:0000259" key="4">
    <source>
        <dbReference type="PROSITE" id="PS50887"/>
    </source>
</evidence>
<dbReference type="Proteomes" id="UP000652013">
    <property type="component" value="Unassembled WGS sequence"/>
</dbReference>
<evidence type="ECO:0000313" key="5">
    <source>
        <dbReference type="EMBL" id="GIJ04541.1"/>
    </source>
</evidence>
<dbReference type="CDD" id="cd01949">
    <property type="entry name" value="GGDEF"/>
    <property type="match status" value="1"/>
</dbReference>
<dbReference type="Gene3D" id="3.30.450.40">
    <property type="match status" value="1"/>
</dbReference>
<dbReference type="SMART" id="SM00052">
    <property type="entry name" value="EAL"/>
    <property type="match status" value="1"/>
</dbReference>
<keyword evidence="6" id="KW-1185">Reference proteome</keyword>
<feature type="transmembrane region" description="Helical" evidence="2">
    <location>
        <begin position="179"/>
        <end position="197"/>
    </location>
</feature>
<evidence type="ECO:0000313" key="6">
    <source>
        <dbReference type="Proteomes" id="UP000652013"/>
    </source>
</evidence>
<accession>A0A8J4DK55</accession>
<dbReference type="SMART" id="SM00267">
    <property type="entry name" value="GGDEF"/>
    <property type="match status" value="1"/>
</dbReference>
<keyword evidence="2" id="KW-0472">Membrane</keyword>
<feature type="transmembrane region" description="Helical" evidence="2">
    <location>
        <begin position="217"/>
        <end position="239"/>
    </location>
</feature>
<dbReference type="SUPFAM" id="SSF55781">
    <property type="entry name" value="GAF domain-like"/>
    <property type="match status" value="1"/>
</dbReference>
<evidence type="ECO:0000259" key="3">
    <source>
        <dbReference type="PROSITE" id="PS50883"/>
    </source>
</evidence>
<feature type="compositionally biased region" description="Low complexity" evidence="1">
    <location>
        <begin position="39"/>
        <end position="55"/>
    </location>
</feature>
<dbReference type="Gene3D" id="3.30.70.270">
    <property type="match status" value="1"/>
</dbReference>
<sequence>MDRRRLVGPHLVGADLVRPHLERPHVELRAVAGAVAVTPAPADPAQTQQDPAQRPAGPPAAPPARDGWWAQPERRVAALAVGLGAAAVALGLLLARDGVTLPQGARGLVWLGTLTVLFAAFEGFVVHMRVRRGAHAFSLTEIPMVLGLLSLNPLLVVLARVAGGGAGLLVLRRQRGLKLVFNVALVAAQSVVAAWVFHRLGGDLAGVSGLGVRQLVAVYSAMILADVVAAVAVTAVIALHDDPGEWRRLPSALRGTVVAAGLTTIGVVGAEAASQSPWSVSLLVVLCVVLLLVYRALVRQGNDRAEVGELYAFTTALDGAAELDEVLPVVLDRVRDQLRADVAEIVLTGPDGPPRVARMSGPGVVTDAEVPPFAWYLPALRGEPVRTGNVEGTVAGAEPVDGAAVPLPLGEATGALVVRGSLPDSGGFTDDRLGLLRAMANHAGVALGKAQLLDRLRREAAEKEHLALHDTLSGLPNRRHFLRLVDDALAGGGGSGAVLLLDVDRFKEVNDALGHDIGDALLTEVAQRLRAHVEGIGVAARLGGDEFAVWLPTDGTIEAGLARGAELSEKLEQTMPIGPLTIDLRASVGVAVAPLHGTDAHTLVRHADVAMYAAKETRAGLRAYDETADVNTPQRLARIADLRAAIDRRDLMVAFQPKVDPATGAVVGAEALARWHHPADGMVPPDEFIPLAEHSGLIRPLTLHMLEVALRSRAAWARTGHDLHVAVNLSPNGLLDVTLPEVVERLLAQTGSAPASLTLEITESSIMADPSGSLATLERLHALGVKLSIDDFGTGYSSLGRLRRLPIHEVKIDRSFVQRLTHDHRDRAVVRSAVQLGHALGLEVVAEGVEDAGALELLAREGCDLVQGYFVSRPLAPDAFTEWLTGQPVHERRPA</sequence>
<evidence type="ECO:0008006" key="7">
    <source>
        <dbReference type="Google" id="ProtNLM"/>
    </source>
</evidence>
<name>A0A8J4DK55_9ACTN</name>
<reference evidence="5" key="1">
    <citation type="submission" date="2021-01" db="EMBL/GenBank/DDBJ databases">
        <title>Whole genome shotgun sequence of Spirilliplanes yamanashiensis NBRC 15828.</title>
        <authorList>
            <person name="Komaki H."/>
            <person name="Tamura T."/>
        </authorList>
    </citation>
    <scope>NUCLEOTIDE SEQUENCE</scope>
    <source>
        <strain evidence="5">NBRC 15828</strain>
    </source>
</reference>
<feature type="transmembrane region" description="Helical" evidence="2">
    <location>
        <begin position="276"/>
        <end position="294"/>
    </location>
</feature>
<feature type="domain" description="GGDEF" evidence="4">
    <location>
        <begin position="494"/>
        <end position="626"/>
    </location>
</feature>
<dbReference type="Gene3D" id="3.20.20.450">
    <property type="entry name" value="EAL domain"/>
    <property type="match status" value="1"/>
</dbReference>
<organism evidence="5 6">
    <name type="scientific">Spirilliplanes yamanashiensis</name>
    <dbReference type="NCBI Taxonomy" id="42233"/>
    <lineage>
        <taxon>Bacteria</taxon>
        <taxon>Bacillati</taxon>
        <taxon>Actinomycetota</taxon>
        <taxon>Actinomycetes</taxon>
        <taxon>Micromonosporales</taxon>
        <taxon>Micromonosporaceae</taxon>
        <taxon>Spirilliplanes</taxon>
    </lineage>
</organism>
<dbReference type="InterPro" id="IPR035919">
    <property type="entry name" value="EAL_sf"/>
</dbReference>
<feature type="transmembrane region" description="Helical" evidence="2">
    <location>
        <begin position="146"/>
        <end position="170"/>
    </location>
</feature>
<dbReference type="InterPro" id="IPR001633">
    <property type="entry name" value="EAL_dom"/>
</dbReference>
<gene>
    <name evidence="5" type="ORF">Sya03_38930</name>
</gene>
<dbReference type="InterPro" id="IPR029016">
    <property type="entry name" value="GAF-like_dom_sf"/>
</dbReference>
<dbReference type="Pfam" id="PF00990">
    <property type="entry name" value="GGDEF"/>
    <property type="match status" value="1"/>
</dbReference>
<dbReference type="PROSITE" id="PS50887">
    <property type="entry name" value="GGDEF"/>
    <property type="match status" value="1"/>
</dbReference>
<dbReference type="NCBIfam" id="TIGR00254">
    <property type="entry name" value="GGDEF"/>
    <property type="match status" value="1"/>
</dbReference>
<dbReference type="PANTHER" id="PTHR33121:SF71">
    <property type="entry name" value="OXYGEN SENSOR PROTEIN DOSP"/>
    <property type="match status" value="1"/>
</dbReference>
<feature type="region of interest" description="Disordered" evidence="1">
    <location>
        <begin position="39"/>
        <end position="67"/>
    </location>
</feature>
<dbReference type="InterPro" id="IPR050706">
    <property type="entry name" value="Cyclic-di-GMP_PDE-like"/>
</dbReference>
<keyword evidence="2" id="KW-0812">Transmembrane</keyword>
<dbReference type="GO" id="GO:0071111">
    <property type="term" value="F:cyclic-guanylate-specific phosphodiesterase activity"/>
    <property type="evidence" value="ECO:0007669"/>
    <property type="project" value="InterPro"/>
</dbReference>
<evidence type="ECO:0000256" key="1">
    <source>
        <dbReference type="SAM" id="MobiDB-lite"/>
    </source>
</evidence>
<evidence type="ECO:0000256" key="2">
    <source>
        <dbReference type="SAM" id="Phobius"/>
    </source>
</evidence>